<dbReference type="OrthoDB" id="2239830at2759"/>
<name>A0A9P7C436_RHIOR</name>
<organism evidence="1 2">
    <name type="scientific">Rhizopus oryzae</name>
    <name type="common">Mucormycosis agent</name>
    <name type="synonym">Rhizopus arrhizus var. delemar</name>
    <dbReference type="NCBI Taxonomy" id="64495"/>
    <lineage>
        <taxon>Eukaryota</taxon>
        <taxon>Fungi</taxon>
        <taxon>Fungi incertae sedis</taxon>
        <taxon>Mucoromycota</taxon>
        <taxon>Mucoromycotina</taxon>
        <taxon>Mucoromycetes</taxon>
        <taxon>Mucorales</taxon>
        <taxon>Mucorineae</taxon>
        <taxon>Rhizopodaceae</taxon>
        <taxon>Rhizopus</taxon>
    </lineage>
</organism>
<dbReference type="Proteomes" id="UP000717996">
    <property type="component" value="Unassembled WGS sequence"/>
</dbReference>
<gene>
    <name evidence="1" type="ORF">G6F51_011875</name>
</gene>
<reference evidence="1" key="1">
    <citation type="journal article" date="2020" name="Microb. Genom.">
        <title>Genetic diversity of clinical and environmental Mucorales isolates obtained from an investigation of mucormycosis cases among solid organ transplant recipients.</title>
        <authorList>
            <person name="Nguyen M.H."/>
            <person name="Kaul D."/>
            <person name="Muto C."/>
            <person name="Cheng S.J."/>
            <person name="Richter R.A."/>
            <person name="Bruno V.M."/>
            <person name="Liu G."/>
            <person name="Beyhan S."/>
            <person name="Sundermann A.J."/>
            <person name="Mounaud S."/>
            <person name="Pasculle A.W."/>
            <person name="Nierman W.C."/>
            <person name="Driscoll E."/>
            <person name="Cumbie R."/>
            <person name="Clancy C.J."/>
            <person name="Dupont C.L."/>
        </authorList>
    </citation>
    <scope>NUCLEOTIDE SEQUENCE</scope>
    <source>
        <strain evidence="1">GL16</strain>
    </source>
</reference>
<accession>A0A9P7C436</accession>
<evidence type="ECO:0000313" key="1">
    <source>
        <dbReference type="EMBL" id="KAG1534821.1"/>
    </source>
</evidence>
<dbReference type="AlphaFoldDB" id="A0A9P7C436"/>
<proteinExistence type="predicted"/>
<evidence type="ECO:0000313" key="2">
    <source>
        <dbReference type="Proteomes" id="UP000717996"/>
    </source>
</evidence>
<dbReference type="EMBL" id="JAANIT010003074">
    <property type="protein sequence ID" value="KAG1534821.1"/>
    <property type="molecule type" value="Genomic_DNA"/>
</dbReference>
<sequence>MNKWIDDDVVRNNLLNDLDRWSATVNFVAFWQERARTATVVQLRAACSSFVDNLIMEVTSKNQVAYGENIQDNVDQNINVVEQENDGEALESSSSATMTPFIDNNAASPTLDRTMDNEMPTTPWIIGNTNITDLFQ</sequence>
<comment type="caution">
    <text evidence="1">The sequence shown here is derived from an EMBL/GenBank/DDBJ whole genome shotgun (WGS) entry which is preliminary data.</text>
</comment>
<protein>
    <submittedName>
        <fullName evidence="1">Uncharacterized protein</fullName>
    </submittedName>
</protein>